<dbReference type="InterPro" id="IPR000086">
    <property type="entry name" value="NUDIX_hydrolase_dom"/>
</dbReference>
<accession>A0A917SXV1</accession>
<evidence type="ECO:0000256" key="6">
    <source>
        <dbReference type="ARBA" id="ARBA00022801"/>
    </source>
</evidence>
<evidence type="ECO:0000313" key="12">
    <source>
        <dbReference type="Proteomes" id="UP000649829"/>
    </source>
</evidence>
<comment type="catalytic activity">
    <reaction evidence="9">
        <text>a 5'-end NAD(+)-phospho-ribonucleoside in mRNA + H2O = a 5'-end phospho-adenosine-phospho-ribonucleoside in mRNA + beta-nicotinamide D-ribonucleotide + 2 H(+)</text>
        <dbReference type="Rhea" id="RHEA:60876"/>
        <dbReference type="Rhea" id="RHEA-COMP:15698"/>
        <dbReference type="Rhea" id="RHEA-COMP:15719"/>
        <dbReference type="ChEBI" id="CHEBI:14649"/>
        <dbReference type="ChEBI" id="CHEBI:15377"/>
        <dbReference type="ChEBI" id="CHEBI:15378"/>
        <dbReference type="ChEBI" id="CHEBI:144029"/>
        <dbReference type="ChEBI" id="CHEBI:144051"/>
    </reaction>
    <physiologicalReaction direction="left-to-right" evidence="9">
        <dbReference type="Rhea" id="RHEA:60877"/>
    </physiologicalReaction>
</comment>
<protein>
    <recommendedName>
        <fullName evidence="4">NAD(+) diphosphatase</fullName>
        <ecNumber evidence="4">3.6.1.22</ecNumber>
    </recommendedName>
</protein>
<keyword evidence="12" id="KW-1185">Reference proteome</keyword>
<feature type="domain" description="Nudix hydrolase" evidence="10">
    <location>
        <begin position="185"/>
        <end position="309"/>
    </location>
</feature>
<dbReference type="Pfam" id="PF00293">
    <property type="entry name" value="NUDIX"/>
    <property type="match status" value="1"/>
</dbReference>
<dbReference type="PANTHER" id="PTHR42904">
    <property type="entry name" value="NUDIX HYDROLASE, NUDC SUBFAMILY"/>
    <property type="match status" value="1"/>
</dbReference>
<reference evidence="11" key="2">
    <citation type="submission" date="2020-09" db="EMBL/GenBank/DDBJ databases">
        <authorList>
            <person name="Sun Q."/>
            <person name="Zhou Y."/>
        </authorList>
    </citation>
    <scope>NUCLEOTIDE SEQUENCE</scope>
    <source>
        <strain evidence="11">CGMCC 1.6293</strain>
    </source>
</reference>
<dbReference type="AlphaFoldDB" id="A0A917SXV1"/>
<keyword evidence="5" id="KW-0479">Metal-binding</keyword>
<organism evidence="11 12">
    <name type="scientific">Pseudooceanicola nanhaiensis</name>
    <dbReference type="NCBI Taxonomy" id="375761"/>
    <lineage>
        <taxon>Bacteria</taxon>
        <taxon>Pseudomonadati</taxon>
        <taxon>Pseudomonadota</taxon>
        <taxon>Alphaproteobacteria</taxon>
        <taxon>Rhodobacterales</taxon>
        <taxon>Paracoccaceae</taxon>
        <taxon>Pseudooceanicola</taxon>
    </lineage>
</organism>
<evidence type="ECO:0000256" key="4">
    <source>
        <dbReference type="ARBA" id="ARBA00012381"/>
    </source>
</evidence>
<dbReference type="Proteomes" id="UP000649829">
    <property type="component" value="Unassembled WGS sequence"/>
</dbReference>
<reference evidence="11" key="1">
    <citation type="journal article" date="2014" name="Int. J. Syst. Evol. Microbiol.">
        <title>Complete genome sequence of Corynebacterium casei LMG S-19264T (=DSM 44701T), isolated from a smear-ripened cheese.</title>
        <authorList>
            <consortium name="US DOE Joint Genome Institute (JGI-PGF)"/>
            <person name="Walter F."/>
            <person name="Albersmeier A."/>
            <person name="Kalinowski J."/>
            <person name="Ruckert C."/>
        </authorList>
    </citation>
    <scope>NUCLEOTIDE SEQUENCE</scope>
    <source>
        <strain evidence="11">CGMCC 1.6293</strain>
    </source>
</reference>
<dbReference type="CDD" id="cd03429">
    <property type="entry name" value="NUDIX_NADH_pyrophosphatase_Nudt13"/>
    <property type="match status" value="1"/>
</dbReference>
<dbReference type="InterPro" id="IPR050241">
    <property type="entry name" value="NAD-cap_RNA_hydrolase_NudC"/>
</dbReference>
<dbReference type="GO" id="GO:0019677">
    <property type="term" value="P:NAD+ catabolic process"/>
    <property type="evidence" value="ECO:0007669"/>
    <property type="project" value="TreeGrafter"/>
</dbReference>
<dbReference type="InterPro" id="IPR015375">
    <property type="entry name" value="NADH_PPase-like_N"/>
</dbReference>
<evidence type="ECO:0000256" key="5">
    <source>
        <dbReference type="ARBA" id="ARBA00022723"/>
    </source>
</evidence>
<dbReference type="Gene3D" id="3.90.79.10">
    <property type="entry name" value="Nucleoside Triphosphate Pyrophosphohydrolase"/>
    <property type="match status" value="1"/>
</dbReference>
<dbReference type="EC" id="3.6.1.22" evidence="4"/>
<dbReference type="Pfam" id="PF09297">
    <property type="entry name" value="Zn_ribbon_NUD"/>
    <property type="match status" value="1"/>
</dbReference>
<comment type="similarity">
    <text evidence="3">Belongs to the Nudix hydrolase family. NudC subfamily.</text>
</comment>
<dbReference type="GO" id="GO:0035529">
    <property type="term" value="F:NADH pyrophosphatase activity"/>
    <property type="evidence" value="ECO:0007669"/>
    <property type="project" value="TreeGrafter"/>
</dbReference>
<dbReference type="InterPro" id="IPR020084">
    <property type="entry name" value="NUDIX_hydrolase_CS"/>
</dbReference>
<dbReference type="PROSITE" id="PS51462">
    <property type="entry name" value="NUDIX"/>
    <property type="match status" value="1"/>
</dbReference>
<gene>
    <name evidence="11" type="ORF">GCM10011534_27020</name>
</gene>
<dbReference type="SUPFAM" id="SSF55811">
    <property type="entry name" value="Nudix"/>
    <property type="match status" value="1"/>
</dbReference>
<sequence length="324" mass="35708">MRIAEEVTFGGSGLDRAAELRGNEDVLRFARGAGTSRCIALWRGNPLLDGAESPALARLPMDHPLLAIGEEAPMLLGRDGEGLVFAQDISGWRPEGAPIHDAGPGRRHDAPMPVHPEQDETHVFVELRQVMARLTPRDAELAGTAKAIYNWHDSHRFCARCGQPSRVIMAGWQRCCDACGGQHFPRTDPVVIMLITHGNDVLMGRSPGWPGGMYSLLAGFVEPGEPIEAAVRREVMEETRVPVGRVTYLSSQPWAFPTSLMIGCRGEATGREIEVDPVELEHAIWIPREEMAEIFAGQHPVIRAPRRGAIAEFLLRNWLADRLD</sequence>
<dbReference type="GO" id="GO:0046872">
    <property type="term" value="F:metal ion binding"/>
    <property type="evidence" value="ECO:0007669"/>
    <property type="project" value="UniProtKB-KW"/>
</dbReference>
<keyword evidence="8" id="KW-0520">NAD</keyword>
<dbReference type="GO" id="GO:0006742">
    <property type="term" value="P:NADP+ catabolic process"/>
    <property type="evidence" value="ECO:0007669"/>
    <property type="project" value="TreeGrafter"/>
</dbReference>
<comment type="cofactor">
    <cofactor evidence="2">
        <name>Zn(2+)</name>
        <dbReference type="ChEBI" id="CHEBI:29105"/>
    </cofactor>
</comment>
<dbReference type="RefSeq" id="WP_028287460.1">
    <property type="nucleotide sequence ID" value="NZ_BMLF01000002.1"/>
</dbReference>
<evidence type="ECO:0000313" key="11">
    <source>
        <dbReference type="EMBL" id="GGM03887.1"/>
    </source>
</evidence>
<dbReference type="PROSITE" id="PS00893">
    <property type="entry name" value="NUDIX_BOX"/>
    <property type="match status" value="1"/>
</dbReference>
<comment type="cofactor">
    <cofactor evidence="1">
        <name>Mg(2+)</name>
        <dbReference type="ChEBI" id="CHEBI:18420"/>
    </cofactor>
</comment>
<dbReference type="EMBL" id="BMLF01000002">
    <property type="protein sequence ID" value="GGM03887.1"/>
    <property type="molecule type" value="Genomic_DNA"/>
</dbReference>
<comment type="caution">
    <text evidence="11">The sequence shown here is derived from an EMBL/GenBank/DDBJ whole genome shotgun (WGS) entry which is preliminary data.</text>
</comment>
<evidence type="ECO:0000256" key="7">
    <source>
        <dbReference type="ARBA" id="ARBA00022842"/>
    </source>
</evidence>
<dbReference type="InterPro" id="IPR015376">
    <property type="entry name" value="Znr_NADH_PPase"/>
</dbReference>
<dbReference type="InterPro" id="IPR015797">
    <property type="entry name" value="NUDIX_hydrolase-like_dom_sf"/>
</dbReference>
<name>A0A917SXV1_9RHOB</name>
<dbReference type="Pfam" id="PF09296">
    <property type="entry name" value="NUDIX-like"/>
    <property type="match status" value="1"/>
</dbReference>
<dbReference type="Gene3D" id="3.90.79.20">
    <property type="match status" value="1"/>
</dbReference>
<evidence type="ECO:0000256" key="9">
    <source>
        <dbReference type="ARBA" id="ARBA00023679"/>
    </source>
</evidence>
<keyword evidence="7" id="KW-0460">Magnesium</keyword>
<evidence type="ECO:0000256" key="8">
    <source>
        <dbReference type="ARBA" id="ARBA00023027"/>
    </source>
</evidence>
<evidence type="ECO:0000256" key="2">
    <source>
        <dbReference type="ARBA" id="ARBA00001947"/>
    </source>
</evidence>
<dbReference type="GO" id="GO:0005829">
    <property type="term" value="C:cytosol"/>
    <property type="evidence" value="ECO:0007669"/>
    <property type="project" value="TreeGrafter"/>
</dbReference>
<evidence type="ECO:0000256" key="1">
    <source>
        <dbReference type="ARBA" id="ARBA00001946"/>
    </source>
</evidence>
<dbReference type="InterPro" id="IPR049734">
    <property type="entry name" value="NudC-like_C"/>
</dbReference>
<dbReference type="NCBIfam" id="NF001299">
    <property type="entry name" value="PRK00241.1"/>
    <property type="match status" value="1"/>
</dbReference>
<dbReference type="PANTHER" id="PTHR42904:SF6">
    <property type="entry name" value="NAD-CAPPED RNA HYDROLASE NUDT12"/>
    <property type="match status" value="1"/>
</dbReference>
<evidence type="ECO:0000259" key="10">
    <source>
        <dbReference type="PROSITE" id="PS51462"/>
    </source>
</evidence>
<proteinExistence type="inferred from homology"/>
<keyword evidence="6" id="KW-0378">Hydrolase</keyword>
<evidence type="ECO:0000256" key="3">
    <source>
        <dbReference type="ARBA" id="ARBA00009595"/>
    </source>
</evidence>